<dbReference type="SUPFAM" id="SSF47413">
    <property type="entry name" value="lambda repressor-like DNA-binding domains"/>
    <property type="match status" value="1"/>
</dbReference>
<organism evidence="6 7">
    <name type="scientific">Asticcacaulis endophyticus</name>
    <dbReference type="NCBI Taxonomy" id="1395890"/>
    <lineage>
        <taxon>Bacteria</taxon>
        <taxon>Pseudomonadati</taxon>
        <taxon>Pseudomonadota</taxon>
        <taxon>Alphaproteobacteria</taxon>
        <taxon>Caulobacterales</taxon>
        <taxon>Caulobacteraceae</taxon>
        <taxon>Asticcacaulis</taxon>
    </lineage>
</organism>
<reference evidence="6" key="1">
    <citation type="journal article" date="2014" name="Int. J. Syst. Evol. Microbiol.">
        <title>Complete genome sequence of Corynebacterium casei LMG S-19264T (=DSM 44701T), isolated from a smear-ripened cheese.</title>
        <authorList>
            <consortium name="US DOE Joint Genome Institute (JGI-PGF)"/>
            <person name="Walter F."/>
            <person name="Albersmeier A."/>
            <person name="Kalinowski J."/>
            <person name="Ruckert C."/>
        </authorList>
    </citation>
    <scope>NUCLEOTIDE SEQUENCE</scope>
    <source>
        <strain evidence="6">KCTC 32296</strain>
    </source>
</reference>
<dbReference type="InterPro" id="IPR026281">
    <property type="entry name" value="HTH_RamB"/>
</dbReference>
<evidence type="ECO:0000256" key="3">
    <source>
        <dbReference type="ARBA" id="ARBA00023125"/>
    </source>
</evidence>
<evidence type="ECO:0000313" key="7">
    <source>
        <dbReference type="Proteomes" id="UP000662572"/>
    </source>
</evidence>
<comment type="similarity">
    <text evidence="1">Belongs to the short-chain fatty acyl-CoA assimilation regulator (ScfR) family.</text>
</comment>
<dbReference type="PIRSF" id="PIRSF019251">
    <property type="entry name" value="Rv0465c"/>
    <property type="match status" value="1"/>
</dbReference>
<sequence length="472" mass="52975">MSELDRKLFLGGRFKRLRGDLGLTQTQMAQDLGVSASYLNHIERNQRPVTAQVLLKLAATYDLDMRTFTSEADPAGEAHLTEVLADPMFADLKVPRREIADLVANAPSVAEALLKLYRAYGERRGLEALEPGSVASLNDQSPSDWVRDQIQSRFNFFPELDELGEALFDELGGDSHALEARAEQALRTEYGIEVRFMPTDIMLVYQRRYDPHRKRLMLSESLGASSRVFAVLYQLVLQRHGLMINDLVERARAPDAVSGRLYKVSLLNYLTAATLMPYVRFQAQAESCGYDLEILRSPFGVSFEQAAQRLTTLSRPGLRGVPFFLMRIDQAGNVSKRFAAGKFPFSRFGGACPRWNIHQAFQTPGRIITQVIETPDKTRYFTLSRTIDRSLRGWEGGVSGDQAIGLGCELKYAEKLIYAKGLDLTHPAAIEVGPMCRLCERPYCRERAAPPVTRPLQIDEWIKGVTAFPFAT</sequence>
<name>A0A918QFV0_9CAUL</name>
<dbReference type="Pfam" id="PF06114">
    <property type="entry name" value="Peptidase_M78"/>
    <property type="match status" value="1"/>
</dbReference>
<dbReference type="PROSITE" id="PS50943">
    <property type="entry name" value="HTH_CROC1"/>
    <property type="match status" value="1"/>
</dbReference>
<evidence type="ECO:0000313" key="6">
    <source>
        <dbReference type="EMBL" id="GGZ42994.1"/>
    </source>
</evidence>
<evidence type="ECO:0000256" key="2">
    <source>
        <dbReference type="ARBA" id="ARBA00023015"/>
    </source>
</evidence>
<dbReference type="Proteomes" id="UP000662572">
    <property type="component" value="Unassembled WGS sequence"/>
</dbReference>
<dbReference type="GO" id="GO:0003700">
    <property type="term" value="F:DNA-binding transcription factor activity"/>
    <property type="evidence" value="ECO:0007669"/>
    <property type="project" value="TreeGrafter"/>
</dbReference>
<reference evidence="6" key="2">
    <citation type="submission" date="2020-09" db="EMBL/GenBank/DDBJ databases">
        <authorList>
            <person name="Sun Q."/>
            <person name="Kim S."/>
        </authorList>
    </citation>
    <scope>NUCLEOTIDE SEQUENCE</scope>
    <source>
        <strain evidence="6">KCTC 32296</strain>
    </source>
</reference>
<dbReference type="InterPro" id="IPR050807">
    <property type="entry name" value="TransReg_Diox_bact_type"/>
</dbReference>
<dbReference type="Gene3D" id="1.10.260.40">
    <property type="entry name" value="lambda repressor-like DNA-binding domains"/>
    <property type="match status" value="1"/>
</dbReference>
<keyword evidence="3 6" id="KW-0238">DNA-binding</keyword>
<dbReference type="AlphaFoldDB" id="A0A918QFV0"/>
<dbReference type="EMBL" id="BMZB01000006">
    <property type="protein sequence ID" value="GGZ42994.1"/>
    <property type="molecule type" value="Genomic_DNA"/>
</dbReference>
<dbReference type="RefSeq" id="WP_189488505.1">
    <property type="nucleotide sequence ID" value="NZ_BMZB01000006.1"/>
</dbReference>
<dbReference type="InterPro" id="IPR001387">
    <property type="entry name" value="Cro/C1-type_HTH"/>
</dbReference>
<dbReference type="Pfam" id="PF09856">
    <property type="entry name" value="ScfRs"/>
    <property type="match status" value="1"/>
</dbReference>
<protein>
    <submittedName>
        <fullName evidence="6">DNA-binding protein</fullName>
    </submittedName>
</protein>
<comment type="caution">
    <text evidence="6">The sequence shown here is derived from an EMBL/GenBank/DDBJ whole genome shotgun (WGS) entry which is preliminary data.</text>
</comment>
<dbReference type="SMART" id="SM00530">
    <property type="entry name" value="HTH_XRE"/>
    <property type="match status" value="1"/>
</dbReference>
<keyword evidence="2" id="KW-0805">Transcription regulation</keyword>
<dbReference type="InterPro" id="IPR010359">
    <property type="entry name" value="IrrE_HExxH"/>
</dbReference>
<gene>
    <name evidence="6" type="ORF">GCM10011273_32140</name>
</gene>
<dbReference type="PANTHER" id="PTHR46797">
    <property type="entry name" value="HTH-TYPE TRANSCRIPTIONAL REGULATOR"/>
    <property type="match status" value="1"/>
</dbReference>
<keyword evidence="4" id="KW-0804">Transcription</keyword>
<dbReference type="InterPro" id="IPR010982">
    <property type="entry name" value="Lambda_DNA-bd_dom_sf"/>
</dbReference>
<evidence type="ECO:0000256" key="1">
    <source>
        <dbReference type="ARBA" id="ARBA00007227"/>
    </source>
</evidence>
<keyword evidence="7" id="KW-1185">Reference proteome</keyword>
<evidence type="ECO:0000256" key="4">
    <source>
        <dbReference type="ARBA" id="ARBA00023163"/>
    </source>
</evidence>
<proteinExistence type="inferred from homology"/>
<dbReference type="GO" id="GO:0005829">
    <property type="term" value="C:cytosol"/>
    <property type="evidence" value="ECO:0007669"/>
    <property type="project" value="TreeGrafter"/>
</dbReference>
<feature type="domain" description="HTH cro/C1-type" evidence="5">
    <location>
        <begin position="14"/>
        <end position="68"/>
    </location>
</feature>
<dbReference type="Pfam" id="PF01381">
    <property type="entry name" value="HTH_3"/>
    <property type="match status" value="1"/>
</dbReference>
<dbReference type="GO" id="GO:0003677">
    <property type="term" value="F:DNA binding"/>
    <property type="evidence" value="ECO:0007669"/>
    <property type="project" value="UniProtKB-KW"/>
</dbReference>
<dbReference type="InterPro" id="IPR018653">
    <property type="entry name" value="ScfR_C"/>
</dbReference>
<dbReference type="CDD" id="cd00093">
    <property type="entry name" value="HTH_XRE"/>
    <property type="match status" value="1"/>
</dbReference>
<evidence type="ECO:0000259" key="5">
    <source>
        <dbReference type="PROSITE" id="PS50943"/>
    </source>
</evidence>
<dbReference type="PANTHER" id="PTHR46797:SF23">
    <property type="entry name" value="HTH-TYPE TRANSCRIPTIONAL REGULATOR SUTR"/>
    <property type="match status" value="1"/>
</dbReference>
<accession>A0A918QFV0</accession>